<evidence type="ECO:0000313" key="1">
    <source>
        <dbReference type="EMBL" id="POO00710.1"/>
    </source>
</evidence>
<comment type="caution">
    <text evidence="1">The sequence shown here is derived from an EMBL/GenBank/DDBJ whole genome shotgun (WGS) entry which is preliminary data.</text>
</comment>
<reference evidence="2" key="1">
    <citation type="submission" date="2016-06" db="EMBL/GenBank/DDBJ databases">
        <title>Parallel loss of symbiosis genes in relatives of nitrogen-fixing non-legume Parasponia.</title>
        <authorList>
            <person name="Van Velzen R."/>
            <person name="Holmer R."/>
            <person name="Bu F."/>
            <person name="Rutten L."/>
            <person name="Van Zeijl A."/>
            <person name="Liu W."/>
            <person name="Santuari L."/>
            <person name="Cao Q."/>
            <person name="Sharma T."/>
            <person name="Shen D."/>
            <person name="Roswanjaya Y."/>
            <person name="Wardhani T."/>
            <person name="Kalhor M.S."/>
            <person name="Jansen J."/>
            <person name="Van den Hoogen J."/>
            <person name="Gungor B."/>
            <person name="Hartog M."/>
            <person name="Hontelez J."/>
            <person name="Verver J."/>
            <person name="Yang W.-C."/>
            <person name="Schijlen E."/>
            <person name="Repin R."/>
            <person name="Schilthuizen M."/>
            <person name="Schranz E."/>
            <person name="Heidstra R."/>
            <person name="Miyata K."/>
            <person name="Fedorova E."/>
            <person name="Kohlen W."/>
            <person name="Bisseling T."/>
            <person name="Smit S."/>
            <person name="Geurts R."/>
        </authorList>
    </citation>
    <scope>NUCLEOTIDE SEQUENCE [LARGE SCALE GENOMIC DNA]</scope>
    <source>
        <strain evidence="2">cv. RG33-2</strain>
    </source>
</reference>
<dbReference type="OrthoDB" id="10360362at2759"/>
<accession>A0A2P5FSF7</accession>
<evidence type="ECO:0000313" key="2">
    <source>
        <dbReference type="Proteomes" id="UP000237000"/>
    </source>
</evidence>
<dbReference type="EMBL" id="JXTC01000011">
    <property type="protein sequence ID" value="POO00710.1"/>
    <property type="molecule type" value="Genomic_DNA"/>
</dbReference>
<gene>
    <name evidence="1" type="ORF">TorRG33x02_033410</name>
</gene>
<protein>
    <submittedName>
        <fullName evidence="1">Uncharacterized protein</fullName>
    </submittedName>
</protein>
<dbReference type="Proteomes" id="UP000237000">
    <property type="component" value="Unassembled WGS sequence"/>
</dbReference>
<dbReference type="InParanoid" id="A0A2P5FSF7"/>
<proteinExistence type="predicted"/>
<organism evidence="1 2">
    <name type="scientific">Trema orientale</name>
    <name type="common">Charcoal tree</name>
    <name type="synonym">Celtis orientalis</name>
    <dbReference type="NCBI Taxonomy" id="63057"/>
    <lineage>
        <taxon>Eukaryota</taxon>
        <taxon>Viridiplantae</taxon>
        <taxon>Streptophyta</taxon>
        <taxon>Embryophyta</taxon>
        <taxon>Tracheophyta</taxon>
        <taxon>Spermatophyta</taxon>
        <taxon>Magnoliopsida</taxon>
        <taxon>eudicotyledons</taxon>
        <taxon>Gunneridae</taxon>
        <taxon>Pentapetalae</taxon>
        <taxon>rosids</taxon>
        <taxon>fabids</taxon>
        <taxon>Rosales</taxon>
        <taxon>Cannabaceae</taxon>
        <taxon>Trema</taxon>
    </lineage>
</organism>
<keyword evidence="2" id="KW-1185">Reference proteome</keyword>
<sequence length="83" mass="9641">MGPFNWPVSKVLHTITGLKNWFGCGVGLTLSFLRSTNVSTFQIHNRIQTTEHLTLTFWQTAALFRRLRKKPCSIFQLTKQSFR</sequence>
<name>A0A2P5FSF7_TREOI</name>
<dbReference type="AlphaFoldDB" id="A0A2P5FSF7"/>